<sequence length="387" mass="43530">MIPQFPKLVKIFTLTIVIILISHFSFLKSVEAAYDPLSVPNNRWGIHILETAEVGKAAEFVNSGGGDWGYVTIPIRANERDLEKWTKFMTDCRRLHLIPILRIAQFPKDGGWAAPNEWDLVDFANFLNDLPWPTKNRYIVIYNEPNHQGEWGGFVYPEEYARVLDRAIDIFHKKNPDFFVISAGFDSSAPNAANSMAEMRYLQIIIDRYPGIFSRLDGFSSHAYGNPSFTTAPNSYSRVNISNYRYEQNFLKTFNATPMNIFITEGGWDSQSLGDARSAAYYLEAFQNVWTDPNIVAITPFLLQASDGPFQKFSFIGADQSFKSFAKAIMNLPKISGRPILTDQSASSRTVLASPNNANSQASDKTGFFTSVSALVFSFLKSLNILI</sequence>
<dbReference type="GO" id="GO:0004553">
    <property type="term" value="F:hydrolase activity, hydrolyzing O-glycosyl compounds"/>
    <property type="evidence" value="ECO:0007669"/>
    <property type="project" value="TreeGrafter"/>
</dbReference>
<accession>A0A1F5ZZ36</accession>
<evidence type="ECO:0000313" key="1">
    <source>
        <dbReference type="EMBL" id="OGG17720.1"/>
    </source>
</evidence>
<dbReference type="PANTHER" id="PTHR12631">
    <property type="entry name" value="ALPHA-L-IDURONIDASE"/>
    <property type="match status" value="1"/>
</dbReference>
<gene>
    <name evidence="1" type="ORF">A2721_00565</name>
</gene>
<protein>
    <recommendedName>
        <fullName evidence="3">Glycoside hydrolase family 5 domain-containing protein</fullName>
    </recommendedName>
</protein>
<reference evidence="1 2" key="1">
    <citation type="journal article" date="2016" name="Nat. Commun.">
        <title>Thousands of microbial genomes shed light on interconnected biogeochemical processes in an aquifer system.</title>
        <authorList>
            <person name="Anantharaman K."/>
            <person name="Brown C.T."/>
            <person name="Hug L.A."/>
            <person name="Sharon I."/>
            <person name="Castelle C.J."/>
            <person name="Probst A.J."/>
            <person name="Thomas B.C."/>
            <person name="Singh A."/>
            <person name="Wilkins M.J."/>
            <person name="Karaoz U."/>
            <person name="Brodie E.L."/>
            <person name="Williams K.H."/>
            <person name="Hubbard S.S."/>
            <person name="Banfield J.F."/>
        </authorList>
    </citation>
    <scope>NUCLEOTIDE SEQUENCE [LARGE SCALE GENOMIC DNA]</scope>
</reference>
<dbReference type="AlphaFoldDB" id="A0A1F5ZZ36"/>
<dbReference type="Proteomes" id="UP000177871">
    <property type="component" value="Unassembled WGS sequence"/>
</dbReference>
<dbReference type="SUPFAM" id="SSF51445">
    <property type="entry name" value="(Trans)glycosidases"/>
    <property type="match status" value="1"/>
</dbReference>
<dbReference type="EMBL" id="MFJK01000017">
    <property type="protein sequence ID" value="OGG17720.1"/>
    <property type="molecule type" value="Genomic_DNA"/>
</dbReference>
<dbReference type="Gene3D" id="3.20.20.80">
    <property type="entry name" value="Glycosidases"/>
    <property type="match status" value="1"/>
</dbReference>
<name>A0A1F5ZZ36_9BACT</name>
<organism evidence="1 2">
    <name type="scientific">Candidatus Gottesmanbacteria bacterium RIFCSPHIGHO2_01_FULL_47_48</name>
    <dbReference type="NCBI Taxonomy" id="1798381"/>
    <lineage>
        <taxon>Bacteria</taxon>
        <taxon>Candidatus Gottesmaniibacteriota</taxon>
    </lineage>
</organism>
<evidence type="ECO:0000313" key="2">
    <source>
        <dbReference type="Proteomes" id="UP000177871"/>
    </source>
</evidence>
<comment type="caution">
    <text evidence="1">The sequence shown here is derived from an EMBL/GenBank/DDBJ whole genome shotgun (WGS) entry which is preliminary data.</text>
</comment>
<dbReference type="InterPro" id="IPR051923">
    <property type="entry name" value="Glycosyl_Hydrolase_39"/>
</dbReference>
<dbReference type="InterPro" id="IPR017853">
    <property type="entry name" value="GH"/>
</dbReference>
<proteinExistence type="predicted"/>
<dbReference type="STRING" id="1798381.A2721_00565"/>
<dbReference type="PANTHER" id="PTHR12631:SF10">
    <property type="entry name" value="BETA-XYLOSIDASE-LIKE PROTEIN-RELATED"/>
    <property type="match status" value="1"/>
</dbReference>
<evidence type="ECO:0008006" key="3">
    <source>
        <dbReference type="Google" id="ProtNLM"/>
    </source>
</evidence>